<name>A0ABX6LJJ7_9BACT</name>
<reference evidence="2 3" key="2">
    <citation type="submission" date="2020-09" db="EMBL/GenBank/DDBJ databases">
        <authorList>
            <person name="Kittiwongwattana C."/>
        </authorList>
    </citation>
    <scope>NUCLEOTIDE SEQUENCE [LARGE SCALE GENOMIC DNA]</scope>
    <source>
        <strain evidence="2 3">1303</strain>
    </source>
</reference>
<proteinExistence type="predicted"/>
<feature type="compositionally biased region" description="Polar residues" evidence="1">
    <location>
        <begin position="7"/>
        <end position="37"/>
    </location>
</feature>
<evidence type="ECO:0000313" key="2">
    <source>
        <dbReference type="EMBL" id="QJB40058.1"/>
    </source>
</evidence>
<gene>
    <name evidence="2" type="ORF">HF324_20250</name>
</gene>
<evidence type="ECO:0000256" key="1">
    <source>
        <dbReference type="SAM" id="MobiDB-lite"/>
    </source>
</evidence>
<feature type="region of interest" description="Disordered" evidence="1">
    <location>
        <begin position="1"/>
        <end position="54"/>
    </location>
</feature>
<organism evidence="2 3">
    <name type="scientific">Chitinophaga oryzae</name>
    <dbReference type="NCBI Taxonomy" id="2725414"/>
    <lineage>
        <taxon>Bacteria</taxon>
        <taxon>Pseudomonadati</taxon>
        <taxon>Bacteroidota</taxon>
        <taxon>Chitinophagia</taxon>
        <taxon>Chitinophagales</taxon>
        <taxon>Chitinophagaceae</taxon>
        <taxon>Chitinophaga</taxon>
    </lineage>
</organism>
<reference evidence="3" key="1">
    <citation type="submission" date="2020-04" db="EMBL/GenBank/DDBJ databases">
        <authorList>
            <person name="Kittiwongwattana C."/>
        </authorList>
    </citation>
    <scope>NUCLEOTIDE SEQUENCE [LARGE SCALE GENOMIC DNA]</scope>
    <source>
        <strain evidence="3">1303</strain>
    </source>
</reference>
<dbReference type="Proteomes" id="UP000503144">
    <property type="component" value="Chromosome"/>
</dbReference>
<protein>
    <submittedName>
        <fullName evidence="2">Uncharacterized protein</fullName>
    </submittedName>
</protein>
<accession>A0ABX6LJJ7</accession>
<keyword evidence="3" id="KW-1185">Reference proteome</keyword>
<sequence length="54" mass="6108">MADRRIVNQQQPGITGKWQTFTSRDTSRSPPGTSTHTVRYYRGQRSPVADSTLL</sequence>
<evidence type="ECO:0000313" key="3">
    <source>
        <dbReference type="Proteomes" id="UP000503144"/>
    </source>
</evidence>
<dbReference type="EMBL" id="CP051204">
    <property type="protein sequence ID" value="QJB40058.1"/>
    <property type="molecule type" value="Genomic_DNA"/>
</dbReference>